<dbReference type="EMBL" id="PCWK01000017">
    <property type="protein sequence ID" value="PIR02719.1"/>
    <property type="molecule type" value="Genomic_DNA"/>
</dbReference>
<dbReference type="InterPro" id="IPR059180">
    <property type="entry name" value="3D_YorM"/>
</dbReference>
<comment type="caution">
    <text evidence="1">The sequence shown here is derived from an EMBL/GenBank/DDBJ whole genome shotgun (WGS) entry which is preliminary data.</text>
</comment>
<accession>A0A2H0N1E7</accession>
<evidence type="ECO:0008006" key="3">
    <source>
        <dbReference type="Google" id="ProtNLM"/>
    </source>
</evidence>
<dbReference type="Proteomes" id="UP000231139">
    <property type="component" value="Unassembled WGS sequence"/>
</dbReference>
<dbReference type="AlphaFoldDB" id="A0A2H0N1E7"/>
<sequence>MSKFKKLIIILTVGLFLFSPLLNLGEEELSASLNEALFKEKDLVFFQQDTILGGFTVNSPFLLESLAKKQEEQIEVVLTGYSSSLWETDETPYITASGTWVREGIVANNLLPIGTKIKIPEIYGDKIFVVEDRMHPRKSYYHVDIWFASYWEALNFGAKKTYIEVLRS</sequence>
<organism evidence="1 2">
    <name type="scientific">Candidatus Nealsonbacteria bacterium CG11_big_fil_rev_8_21_14_0_20_35_11</name>
    <dbReference type="NCBI Taxonomy" id="1974713"/>
    <lineage>
        <taxon>Bacteria</taxon>
        <taxon>Candidatus Nealsoniibacteriota</taxon>
    </lineage>
</organism>
<evidence type="ECO:0000313" key="1">
    <source>
        <dbReference type="EMBL" id="PIR02719.1"/>
    </source>
</evidence>
<proteinExistence type="predicted"/>
<reference evidence="1 2" key="1">
    <citation type="submission" date="2017-09" db="EMBL/GenBank/DDBJ databases">
        <title>Depth-based differentiation of microbial function through sediment-hosted aquifers and enrichment of novel symbionts in the deep terrestrial subsurface.</title>
        <authorList>
            <person name="Probst A.J."/>
            <person name="Ladd B."/>
            <person name="Jarett J.K."/>
            <person name="Geller-Mcgrath D.E."/>
            <person name="Sieber C.M."/>
            <person name="Emerson J.B."/>
            <person name="Anantharaman K."/>
            <person name="Thomas B.C."/>
            <person name="Malmstrom R."/>
            <person name="Stieglmeier M."/>
            <person name="Klingl A."/>
            <person name="Woyke T."/>
            <person name="Ryan C.M."/>
            <person name="Banfield J.F."/>
        </authorList>
    </citation>
    <scope>NUCLEOTIDE SEQUENCE [LARGE SCALE GENOMIC DNA]</scope>
    <source>
        <strain evidence="1">CG11_big_fil_rev_8_21_14_0_20_35_11</strain>
    </source>
</reference>
<evidence type="ECO:0000313" key="2">
    <source>
        <dbReference type="Proteomes" id="UP000231139"/>
    </source>
</evidence>
<name>A0A2H0N1E7_9BACT</name>
<protein>
    <recommendedName>
        <fullName evidence="3">3D domain-containing protein</fullName>
    </recommendedName>
</protein>
<dbReference type="CDD" id="cd14667">
    <property type="entry name" value="3D_containing_proteins"/>
    <property type="match status" value="1"/>
</dbReference>
<gene>
    <name evidence="1" type="ORF">COV62_00835</name>
</gene>